<dbReference type="Proteomes" id="UP000605568">
    <property type="component" value="Unassembled WGS sequence"/>
</dbReference>
<sequence length="60" mass="6516">MLCMTGTPIFDELYAKYVSAAPARAAATPPAPTLTAPREPRHEQVVPQYAGSFEVPEWPS</sequence>
<protein>
    <submittedName>
        <fullName evidence="1">Uncharacterized protein</fullName>
    </submittedName>
</protein>
<accession>A0ABQ3MAB5</accession>
<evidence type="ECO:0000313" key="2">
    <source>
        <dbReference type="Proteomes" id="UP000605568"/>
    </source>
</evidence>
<name>A0ABQ3MAB5_9PSEU</name>
<reference evidence="2" key="1">
    <citation type="journal article" date="2019" name="Int. J. Syst. Evol. Microbiol.">
        <title>The Global Catalogue of Microorganisms (GCM) 10K type strain sequencing project: providing services to taxonomists for standard genome sequencing and annotation.</title>
        <authorList>
            <consortium name="The Broad Institute Genomics Platform"/>
            <consortium name="The Broad Institute Genome Sequencing Center for Infectious Disease"/>
            <person name="Wu L."/>
            <person name="Ma J."/>
        </authorList>
    </citation>
    <scope>NUCLEOTIDE SEQUENCE [LARGE SCALE GENOMIC DNA]</scope>
    <source>
        <strain evidence="2">CGMCC 4.7367</strain>
    </source>
</reference>
<gene>
    <name evidence="1" type="ORF">GCM10017774_08870</name>
</gene>
<comment type="caution">
    <text evidence="1">The sequence shown here is derived from an EMBL/GenBank/DDBJ whole genome shotgun (WGS) entry which is preliminary data.</text>
</comment>
<evidence type="ECO:0000313" key="1">
    <source>
        <dbReference type="EMBL" id="GHH30725.1"/>
    </source>
</evidence>
<keyword evidence="2" id="KW-1185">Reference proteome</keyword>
<organism evidence="1 2">
    <name type="scientific">Lentzea cavernae</name>
    <dbReference type="NCBI Taxonomy" id="2020703"/>
    <lineage>
        <taxon>Bacteria</taxon>
        <taxon>Bacillati</taxon>
        <taxon>Actinomycetota</taxon>
        <taxon>Actinomycetes</taxon>
        <taxon>Pseudonocardiales</taxon>
        <taxon>Pseudonocardiaceae</taxon>
        <taxon>Lentzea</taxon>
    </lineage>
</organism>
<dbReference type="EMBL" id="BNAR01000001">
    <property type="protein sequence ID" value="GHH30725.1"/>
    <property type="molecule type" value="Genomic_DNA"/>
</dbReference>
<proteinExistence type="predicted"/>